<protein>
    <recommendedName>
        <fullName evidence="3">LamG-like jellyroll fold domain-containing protein</fullName>
    </recommendedName>
</protein>
<dbReference type="PANTHER" id="PTHR46943:SF1">
    <property type="entry name" value="PENTRAXIN-RELATED PROTEIN PTX3"/>
    <property type="match status" value="1"/>
</dbReference>
<keyword evidence="1" id="KW-0732">Signal</keyword>
<feature type="domain" description="LamG-like jellyroll fold" evidence="3">
    <location>
        <begin position="253"/>
        <end position="398"/>
    </location>
</feature>
<dbReference type="AlphaFoldDB" id="A0A919DJI6"/>
<dbReference type="EMBL" id="BNAT01000040">
    <property type="protein sequence ID" value="GHE54116.1"/>
    <property type="molecule type" value="Genomic_DNA"/>
</dbReference>
<evidence type="ECO:0000256" key="2">
    <source>
        <dbReference type="ARBA" id="ARBA00023157"/>
    </source>
</evidence>
<dbReference type="InterPro" id="IPR013320">
    <property type="entry name" value="ConA-like_dom_sf"/>
</dbReference>
<dbReference type="Pfam" id="PF13385">
    <property type="entry name" value="Laminin_G_3"/>
    <property type="match status" value="1"/>
</dbReference>
<dbReference type="RefSeq" id="WP_308437920.1">
    <property type="nucleotide sequence ID" value="NZ_BNAT01000040.1"/>
</dbReference>
<accession>A0A919DJI6</accession>
<dbReference type="Gene3D" id="2.60.120.200">
    <property type="match status" value="2"/>
</dbReference>
<evidence type="ECO:0000313" key="4">
    <source>
        <dbReference type="EMBL" id="GHE54116.1"/>
    </source>
</evidence>
<feature type="domain" description="LamG-like jellyroll fold" evidence="3">
    <location>
        <begin position="475"/>
        <end position="632"/>
    </location>
</feature>
<sequence>MATEPVRPLSGSVGDNVAVTYPSPITLSEGPLYRLRVHTRSLYNNDASYLESYSTVTTKGWCYFKVDTTAPKAPKITFGTPYSECTDDACTAAGGPGTKAQFTFSPATGDTTNTHYQYKLSTDKAWSAAIAGETVKPWITPRLSGLQQLQVRAKDVNGWGGKAIVEFKVAEGQTAVGRWHFDDAAAGSGVTTAADTATEGARHPATLYTTGAGWSSLARRGDGDRSLWLNDTSDTTRQAGYAATTESVVNTQSSFTVGAWAYLTDSSAYRTVLSQTGSDSSSFSLYYSSGAQRWVFLWSWYENGVRKYQGADADAAGVPLKAWTHVAGSYDAENRTIRLYVNGRLQGSPVSLPATSDATVVDGALQVGRVAYSAGTYQNYWRGRVDEVAVWQRLLTDDEVATEARLLDTDGNAEVELMAAWDPAGASGTSVADSVSGYGRTLTLTGGATLDGEAIVLHGTDDAATAAGPVIDESGSFTATAAVELGSAMAAKADGYVAQVVGQRGTDGASWGLWFEKTGTEFDPETETELPVGKWYFGRLNADGSWTAVVSDEAAIVSANSVTQLTGVFDAYTDTISLYIGINQNGSDLAYTAVAGSADFAVGKGFVNSAWAHYLAGRITDVRIWAGAMSGQQQISDTVGATGA</sequence>
<evidence type="ECO:0000313" key="5">
    <source>
        <dbReference type="Proteomes" id="UP000603227"/>
    </source>
</evidence>
<reference evidence="4" key="1">
    <citation type="journal article" date="2014" name="Int. J. Syst. Evol. Microbiol.">
        <title>Complete genome sequence of Corynebacterium casei LMG S-19264T (=DSM 44701T), isolated from a smear-ripened cheese.</title>
        <authorList>
            <consortium name="US DOE Joint Genome Institute (JGI-PGF)"/>
            <person name="Walter F."/>
            <person name="Albersmeier A."/>
            <person name="Kalinowski J."/>
            <person name="Ruckert C."/>
        </authorList>
    </citation>
    <scope>NUCLEOTIDE SEQUENCE</scope>
    <source>
        <strain evidence="4">CGMCC 4.7403</strain>
    </source>
</reference>
<dbReference type="PANTHER" id="PTHR46943">
    <property type="entry name" value="PENTRAXIN-RELATED PROTEIN PTX3"/>
    <property type="match status" value="1"/>
</dbReference>
<dbReference type="SMART" id="SM00560">
    <property type="entry name" value="LamGL"/>
    <property type="match status" value="2"/>
</dbReference>
<name>A0A919DJI6_9ACTN</name>
<dbReference type="GO" id="GO:0006955">
    <property type="term" value="P:immune response"/>
    <property type="evidence" value="ECO:0007669"/>
    <property type="project" value="InterPro"/>
</dbReference>
<gene>
    <name evidence="4" type="ORF">GCM10017771_76460</name>
</gene>
<dbReference type="SUPFAM" id="SSF49899">
    <property type="entry name" value="Concanavalin A-like lectins/glucanases"/>
    <property type="match status" value="2"/>
</dbReference>
<evidence type="ECO:0000256" key="1">
    <source>
        <dbReference type="ARBA" id="ARBA00022729"/>
    </source>
</evidence>
<organism evidence="4 5">
    <name type="scientific">Streptomyces capitiformicae</name>
    <dbReference type="NCBI Taxonomy" id="2014920"/>
    <lineage>
        <taxon>Bacteria</taxon>
        <taxon>Bacillati</taxon>
        <taxon>Actinomycetota</taxon>
        <taxon>Actinomycetes</taxon>
        <taxon>Kitasatosporales</taxon>
        <taxon>Streptomycetaceae</taxon>
        <taxon>Streptomyces</taxon>
    </lineage>
</organism>
<proteinExistence type="predicted"/>
<dbReference type="Proteomes" id="UP000603227">
    <property type="component" value="Unassembled WGS sequence"/>
</dbReference>
<dbReference type="InterPro" id="IPR006558">
    <property type="entry name" value="LamG-like"/>
</dbReference>
<comment type="caution">
    <text evidence="4">The sequence shown here is derived from an EMBL/GenBank/DDBJ whole genome shotgun (WGS) entry which is preliminary data.</text>
</comment>
<keyword evidence="2" id="KW-1015">Disulfide bond</keyword>
<evidence type="ECO:0000259" key="3">
    <source>
        <dbReference type="SMART" id="SM00560"/>
    </source>
</evidence>
<reference evidence="4" key="2">
    <citation type="submission" date="2020-09" db="EMBL/GenBank/DDBJ databases">
        <authorList>
            <person name="Sun Q."/>
            <person name="Zhou Y."/>
        </authorList>
    </citation>
    <scope>NUCLEOTIDE SEQUENCE</scope>
    <source>
        <strain evidence="4">CGMCC 4.7403</strain>
    </source>
</reference>
<keyword evidence="5" id="KW-1185">Reference proteome</keyword>
<dbReference type="InterPro" id="IPR042837">
    <property type="entry name" value="PTX3"/>
</dbReference>